<accession>A0AAQ3WVH9</accession>
<dbReference type="Proteomes" id="UP001341281">
    <property type="component" value="Chromosome 05"/>
</dbReference>
<sequence length="58" mass="6195">MTSQTTSSPGTAVRGSRPELRSRMPVEGSTPSPLLDRDVCSVCLITGLRAEVSPRYGM</sequence>
<protein>
    <submittedName>
        <fullName evidence="2">Uncharacterized protein</fullName>
    </submittedName>
</protein>
<organism evidence="2 3">
    <name type="scientific">Paspalum notatum var. saurae</name>
    <dbReference type="NCBI Taxonomy" id="547442"/>
    <lineage>
        <taxon>Eukaryota</taxon>
        <taxon>Viridiplantae</taxon>
        <taxon>Streptophyta</taxon>
        <taxon>Embryophyta</taxon>
        <taxon>Tracheophyta</taxon>
        <taxon>Spermatophyta</taxon>
        <taxon>Magnoliopsida</taxon>
        <taxon>Liliopsida</taxon>
        <taxon>Poales</taxon>
        <taxon>Poaceae</taxon>
        <taxon>PACMAD clade</taxon>
        <taxon>Panicoideae</taxon>
        <taxon>Andropogonodae</taxon>
        <taxon>Paspaleae</taxon>
        <taxon>Paspalinae</taxon>
        <taxon>Paspalum</taxon>
    </lineage>
</organism>
<proteinExistence type="predicted"/>
<gene>
    <name evidence="2" type="ORF">U9M48_023022</name>
</gene>
<dbReference type="EMBL" id="CP144749">
    <property type="protein sequence ID" value="WVZ74906.1"/>
    <property type="molecule type" value="Genomic_DNA"/>
</dbReference>
<feature type="region of interest" description="Disordered" evidence="1">
    <location>
        <begin position="1"/>
        <end position="35"/>
    </location>
</feature>
<keyword evidence="3" id="KW-1185">Reference proteome</keyword>
<name>A0AAQ3WVH9_PASNO</name>
<evidence type="ECO:0000313" key="2">
    <source>
        <dbReference type="EMBL" id="WVZ74906.1"/>
    </source>
</evidence>
<evidence type="ECO:0000313" key="3">
    <source>
        <dbReference type="Proteomes" id="UP001341281"/>
    </source>
</evidence>
<feature type="compositionally biased region" description="Polar residues" evidence="1">
    <location>
        <begin position="1"/>
        <end position="10"/>
    </location>
</feature>
<evidence type="ECO:0000256" key="1">
    <source>
        <dbReference type="SAM" id="MobiDB-lite"/>
    </source>
</evidence>
<dbReference type="AlphaFoldDB" id="A0AAQ3WVH9"/>
<reference evidence="2 3" key="1">
    <citation type="submission" date="2024-02" db="EMBL/GenBank/DDBJ databases">
        <title>High-quality chromosome-scale genome assembly of Pensacola bahiagrass (Paspalum notatum Flugge var. saurae).</title>
        <authorList>
            <person name="Vega J.M."/>
            <person name="Podio M."/>
            <person name="Orjuela J."/>
            <person name="Siena L.A."/>
            <person name="Pessino S.C."/>
            <person name="Combes M.C."/>
            <person name="Mariac C."/>
            <person name="Albertini E."/>
            <person name="Pupilli F."/>
            <person name="Ortiz J.P.A."/>
            <person name="Leblanc O."/>
        </authorList>
    </citation>
    <scope>NUCLEOTIDE SEQUENCE [LARGE SCALE GENOMIC DNA]</scope>
    <source>
        <strain evidence="2">R1</strain>
        <tissue evidence="2">Leaf</tissue>
    </source>
</reference>